<dbReference type="OrthoDB" id="307479at2759"/>
<proteinExistence type="predicted"/>
<sequence>MSHLVKQLYFNCKSVYGDGIYFAENAAYSRNYSYQITQQDDPNHVRMKVMLCCLIQLVEQNRKNKILIQEGQVKDMILLQDRCQESLSCL</sequence>
<evidence type="ECO:0000259" key="1">
    <source>
        <dbReference type="PROSITE" id="PS51059"/>
    </source>
</evidence>
<evidence type="ECO:0000313" key="3">
    <source>
        <dbReference type="Proteomes" id="UP000692954"/>
    </source>
</evidence>
<dbReference type="InterPro" id="IPR012317">
    <property type="entry name" value="Poly(ADP-ribose)pol_cat_dom"/>
</dbReference>
<dbReference type="GO" id="GO:0003950">
    <property type="term" value="F:NAD+ poly-ADP-ribosyltransferase activity"/>
    <property type="evidence" value="ECO:0007669"/>
    <property type="project" value="InterPro"/>
</dbReference>
<comment type="caution">
    <text evidence="2">The sequence shown here is derived from an EMBL/GenBank/DDBJ whole genome shotgun (WGS) entry which is preliminary data.</text>
</comment>
<gene>
    <name evidence="2" type="ORF">PSON_ATCC_30995.1.T2850004</name>
</gene>
<dbReference type="Proteomes" id="UP000692954">
    <property type="component" value="Unassembled WGS sequence"/>
</dbReference>
<dbReference type="PROSITE" id="PS51059">
    <property type="entry name" value="PARP_CATALYTIC"/>
    <property type="match status" value="1"/>
</dbReference>
<accession>A0A8S1RSV2</accession>
<protein>
    <recommendedName>
        <fullName evidence="1">PARP catalytic domain-containing protein</fullName>
    </recommendedName>
</protein>
<name>A0A8S1RSV2_9CILI</name>
<reference evidence="2" key="1">
    <citation type="submission" date="2021-01" db="EMBL/GenBank/DDBJ databases">
        <authorList>
            <consortium name="Genoscope - CEA"/>
            <person name="William W."/>
        </authorList>
    </citation>
    <scope>NUCLEOTIDE SEQUENCE</scope>
</reference>
<evidence type="ECO:0000313" key="2">
    <source>
        <dbReference type="EMBL" id="CAD8130393.1"/>
    </source>
</evidence>
<organism evidence="2 3">
    <name type="scientific">Paramecium sonneborni</name>
    <dbReference type="NCBI Taxonomy" id="65129"/>
    <lineage>
        <taxon>Eukaryota</taxon>
        <taxon>Sar</taxon>
        <taxon>Alveolata</taxon>
        <taxon>Ciliophora</taxon>
        <taxon>Intramacronucleata</taxon>
        <taxon>Oligohymenophorea</taxon>
        <taxon>Peniculida</taxon>
        <taxon>Parameciidae</taxon>
        <taxon>Paramecium</taxon>
    </lineage>
</organism>
<keyword evidence="3" id="KW-1185">Reference proteome</keyword>
<feature type="domain" description="PARP catalytic" evidence="1">
    <location>
        <begin position="1"/>
        <end position="90"/>
    </location>
</feature>
<dbReference type="EMBL" id="CAJJDN010000285">
    <property type="protein sequence ID" value="CAD8130393.1"/>
    <property type="molecule type" value="Genomic_DNA"/>
</dbReference>
<dbReference type="AlphaFoldDB" id="A0A8S1RSV2"/>